<feature type="region of interest" description="Disordered" evidence="1">
    <location>
        <begin position="260"/>
        <end position="280"/>
    </location>
</feature>
<protein>
    <submittedName>
        <fullName evidence="3">MdpB Microcystin-dependent protein</fullName>
    </submittedName>
</protein>
<reference evidence="3" key="1">
    <citation type="submission" date="2020-05" db="EMBL/GenBank/DDBJ databases">
        <authorList>
            <person name="Chiriac C."/>
            <person name="Salcher M."/>
            <person name="Ghai R."/>
            <person name="Kavagutti S V."/>
        </authorList>
    </citation>
    <scope>NUCLEOTIDE SEQUENCE</scope>
</reference>
<dbReference type="InterPro" id="IPR011083">
    <property type="entry name" value="Phage_tail_collar_dom"/>
</dbReference>
<proteinExistence type="predicted"/>
<sequence>MADTTTTSYSLVKPEVGASEDTWGTKINTNLDSLDDLLDGTTAIKPNLSLGLWKVGGTAVTSTAAELNLLDGVTATTAELNILDGVTATAAELNILDGVTATAAELNFVDGVTSNIQTQLDAKAASSAGVPAGAVAHFAMNTAPTGWLKANGAAVSRTTYATLFAAIGTTFGAGDGSTTFALPDLRGEFLRGWDDGRDVDSGRAFGSAQLDQMQKITGNIVGQALTVNTGASSSASGALSIGSDPAATVSRTTVAGRGWNGIGLDTSTSPNARVSSTTSGETRARNVALLACIKF</sequence>
<evidence type="ECO:0000313" key="3">
    <source>
        <dbReference type="EMBL" id="CAB5222652.1"/>
    </source>
</evidence>
<dbReference type="SUPFAM" id="SSF88874">
    <property type="entry name" value="Receptor-binding domain of short tail fibre protein gp12"/>
    <property type="match status" value="1"/>
</dbReference>
<evidence type="ECO:0000259" key="2">
    <source>
        <dbReference type="Pfam" id="PF07484"/>
    </source>
</evidence>
<name>A0A6J7X0Z1_9CAUD</name>
<accession>A0A6J7X0Z1</accession>
<feature type="compositionally biased region" description="Polar residues" evidence="1">
    <location>
        <begin position="265"/>
        <end position="280"/>
    </location>
</feature>
<feature type="domain" description="Phage tail collar" evidence="2">
    <location>
        <begin position="133"/>
        <end position="190"/>
    </location>
</feature>
<dbReference type="Pfam" id="PF07484">
    <property type="entry name" value="Collar"/>
    <property type="match status" value="1"/>
</dbReference>
<organism evidence="3">
    <name type="scientific">uncultured Caudovirales phage</name>
    <dbReference type="NCBI Taxonomy" id="2100421"/>
    <lineage>
        <taxon>Viruses</taxon>
        <taxon>Duplodnaviria</taxon>
        <taxon>Heunggongvirae</taxon>
        <taxon>Uroviricota</taxon>
        <taxon>Caudoviricetes</taxon>
        <taxon>Peduoviridae</taxon>
        <taxon>Maltschvirus</taxon>
        <taxon>Maltschvirus maltsch</taxon>
    </lineage>
</organism>
<dbReference type="InterPro" id="IPR037053">
    <property type="entry name" value="Phage_tail_collar_dom_sf"/>
</dbReference>
<dbReference type="EMBL" id="LR798304">
    <property type="protein sequence ID" value="CAB5222652.1"/>
    <property type="molecule type" value="Genomic_DNA"/>
</dbReference>
<dbReference type="Gene3D" id="3.90.1340.10">
    <property type="entry name" value="Phage tail collar domain"/>
    <property type="match status" value="1"/>
</dbReference>
<evidence type="ECO:0000256" key="1">
    <source>
        <dbReference type="SAM" id="MobiDB-lite"/>
    </source>
</evidence>
<gene>
    <name evidence="3" type="ORF">UFOVP373_22</name>
</gene>